<dbReference type="GO" id="GO:0009002">
    <property type="term" value="F:serine-type D-Ala-D-Ala carboxypeptidase activity"/>
    <property type="evidence" value="ECO:0007669"/>
    <property type="project" value="UniProtKB-EC"/>
</dbReference>
<keyword evidence="5" id="KW-1185">Reference proteome</keyword>
<comment type="similarity">
    <text evidence="1">Belongs to the peptidase S13 family.</text>
</comment>
<name>A0ABU6CWQ8_9GAMM</name>
<evidence type="ECO:0000256" key="3">
    <source>
        <dbReference type="SAM" id="SignalP"/>
    </source>
</evidence>
<sequence>MLKRFLMTAGLCVWVGLGVAAEQTKTATAHLLPQPAEMSPVRHGQTADLPEEVTALAQQYNTPLENLSVYIRDLSADAPMLEHNDKVPRNPASTMKLVTTWTALKLLGPAYTWKTEAWLRGELKDGVLNGDLVLKGYGDPYLTDEAFWQLLHDLQLKGLKDIRGNLVVDNSFFSIPEYDPADFDNEPTRVYNARPSALMFNFQASRFLFEADDSSGKVGVTPFPLIPGLQLENSMVLSKGRCSKAAYHPSFEQDGGSMRVRGVYSADCGKSFVLRVMSTPEEHVFNAFRDMWQSLGGVFSGGLQAGVVQDGDVLFHTHESRTLGEQIRFVNKWSNNVMARNMMLTSGAKFGGAPATLDKGRLAIASVLQEAGIDYTGMVVENGAGLSRHARLTARQLGELLEAAWRDPYMPEFMASMPLLGEDGTLAERFKGSDLRGRSHMKTGTLNDATSIAGYMLTRSGKRLVIVLQYNGGNAQGGGRRLHDDILKWAFEQ</sequence>
<evidence type="ECO:0000256" key="1">
    <source>
        <dbReference type="ARBA" id="ARBA00006096"/>
    </source>
</evidence>
<keyword evidence="4" id="KW-0121">Carboxypeptidase</keyword>
<dbReference type="InterPro" id="IPR000667">
    <property type="entry name" value="Peptidase_S13"/>
</dbReference>
<dbReference type="PANTHER" id="PTHR30023">
    <property type="entry name" value="D-ALANYL-D-ALANINE CARBOXYPEPTIDASE"/>
    <property type="match status" value="1"/>
</dbReference>
<dbReference type="Pfam" id="PF02113">
    <property type="entry name" value="Peptidase_S13"/>
    <property type="match status" value="1"/>
</dbReference>
<dbReference type="PANTHER" id="PTHR30023:SF0">
    <property type="entry name" value="PENICILLIN-SENSITIVE CARBOXYPEPTIDASE A"/>
    <property type="match status" value="1"/>
</dbReference>
<dbReference type="EC" id="3.4.16.4" evidence="4"/>
<evidence type="ECO:0000313" key="5">
    <source>
        <dbReference type="Proteomes" id="UP001308005"/>
    </source>
</evidence>
<gene>
    <name evidence="4" type="primary">dacB</name>
    <name evidence="4" type="ORF">VSS37_06145</name>
</gene>
<dbReference type="EMBL" id="JAYMYJ010000047">
    <property type="protein sequence ID" value="MEB4590554.1"/>
    <property type="molecule type" value="Genomic_DNA"/>
</dbReference>
<keyword evidence="2 4" id="KW-0378">Hydrolase</keyword>
<keyword evidence="4" id="KW-0645">Protease</keyword>
<evidence type="ECO:0000313" key="4">
    <source>
        <dbReference type="EMBL" id="MEB4590554.1"/>
    </source>
</evidence>
<feature type="chain" id="PRO_5045530032" evidence="3">
    <location>
        <begin position="21"/>
        <end position="493"/>
    </location>
</feature>
<protein>
    <submittedName>
        <fullName evidence="4">D-alanyl-D-alanine carboxypeptidase/D-alanyl-D-alanine-endopeptidase</fullName>
        <ecNumber evidence="4">3.4.16.4</ecNumber>
    </submittedName>
</protein>
<dbReference type="RefSeq" id="WP_324693911.1">
    <property type="nucleotide sequence ID" value="NZ_JAYMYJ010000047.1"/>
</dbReference>
<accession>A0ABU6CWQ8</accession>
<dbReference type="NCBIfam" id="TIGR00666">
    <property type="entry name" value="PBP4"/>
    <property type="match status" value="1"/>
</dbReference>
<dbReference type="Gene3D" id="3.50.80.20">
    <property type="entry name" value="D-Ala-D-Ala carboxypeptidase C, peptidase S13"/>
    <property type="match status" value="1"/>
</dbReference>
<dbReference type="PRINTS" id="PR00922">
    <property type="entry name" value="DADACBPTASE3"/>
</dbReference>
<reference evidence="5" key="1">
    <citation type="submission" date="2023-07" db="EMBL/GenBank/DDBJ databases">
        <title>The carbon used by Thiothrix.</title>
        <authorList>
            <person name="Chen L."/>
        </authorList>
    </citation>
    <scope>NUCLEOTIDE SEQUENCE [LARGE SCALE GENOMIC DNA]</scope>
</reference>
<proteinExistence type="inferred from homology"/>
<feature type="signal peptide" evidence="3">
    <location>
        <begin position="1"/>
        <end position="20"/>
    </location>
</feature>
<evidence type="ECO:0000256" key="2">
    <source>
        <dbReference type="ARBA" id="ARBA00022801"/>
    </source>
</evidence>
<organism evidence="4 5">
    <name type="scientific">Candidatus Thiothrix phosphatis</name>
    <dbReference type="NCBI Taxonomy" id="3112415"/>
    <lineage>
        <taxon>Bacteria</taxon>
        <taxon>Pseudomonadati</taxon>
        <taxon>Pseudomonadota</taxon>
        <taxon>Gammaproteobacteria</taxon>
        <taxon>Thiotrichales</taxon>
        <taxon>Thiotrichaceae</taxon>
        <taxon>Thiothrix</taxon>
    </lineage>
</organism>
<comment type="caution">
    <text evidence="4">The sequence shown here is derived from an EMBL/GenBank/DDBJ whole genome shotgun (WGS) entry which is preliminary data.</text>
</comment>
<keyword evidence="3" id="KW-0732">Signal</keyword>
<dbReference type="Proteomes" id="UP001308005">
    <property type="component" value="Unassembled WGS sequence"/>
</dbReference>
<dbReference type="SUPFAM" id="SSF56601">
    <property type="entry name" value="beta-lactamase/transpeptidase-like"/>
    <property type="match status" value="1"/>
</dbReference>
<dbReference type="Gene3D" id="3.40.710.10">
    <property type="entry name" value="DD-peptidase/beta-lactamase superfamily"/>
    <property type="match status" value="1"/>
</dbReference>
<dbReference type="InterPro" id="IPR012338">
    <property type="entry name" value="Beta-lactam/transpept-like"/>
</dbReference>